<reference evidence="3 4" key="1">
    <citation type="journal article" date="2015" name="Int. J. Syst. Evol. Microbiol.">
        <title>Novibacillus thermophilus gen. nov., sp. nov., a Gram-staining-negative and moderately thermophilic member of the family Thermoactinomycetaceae.</title>
        <authorList>
            <person name="Yang G."/>
            <person name="Chen J."/>
            <person name="Zhou S."/>
        </authorList>
    </citation>
    <scope>NUCLEOTIDE SEQUENCE [LARGE SCALE GENOMIC DNA]</scope>
    <source>
        <strain evidence="3 4">SG-1</strain>
    </source>
</reference>
<accession>A0A1U9K693</accession>
<comment type="similarity">
    <text evidence="1">Belongs to the YggT family.</text>
</comment>
<sequence>MFFNWLIDTVQMLFTIYFYVVFAYIIMSWVGGRDSAIGEVIGRVVEPYLAPFRRVIPPIGIFDFSPIVAMIALRFLELGVITVIRWIAGLIGS</sequence>
<keyword evidence="2" id="KW-0472">Membrane</keyword>
<dbReference type="InterPro" id="IPR003425">
    <property type="entry name" value="CCB3/YggT"/>
</dbReference>
<dbReference type="Proteomes" id="UP000188603">
    <property type="component" value="Chromosome"/>
</dbReference>
<keyword evidence="4" id="KW-1185">Reference proteome</keyword>
<dbReference type="PANTHER" id="PTHR33219">
    <property type="entry name" value="YLMG HOMOLOG PROTEIN 2, CHLOROPLASTIC"/>
    <property type="match status" value="1"/>
</dbReference>
<evidence type="ECO:0000256" key="2">
    <source>
        <dbReference type="SAM" id="Phobius"/>
    </source>
</evidence>
<dbReference type="KEGG" id="ntr:B0W44_06750"/>
<dbReference type="Pfam" id="PF02325">
    <property type="entry name" value="CCB3_YggT"/>
    <property type="match status" value="1"/>
</dbReference>
<dbReference type="AlphaFoldDB" id="A0A1U9K693"/>
<dbReference type="OrthoDB" id="47652at2"/>
<evidence type="ECO:0000313" key="4">
    <source>
        <dbReference type="Proteomes" id="UP000188603"/>
    </source>
</evidence>
<name>A0A1U9K693_9BACL</name>
<evidence type="ECO:0000313" key="3">
    <source>
        <dbReference type="EMBL" id="AQS55530.1"/>
    </source>
</evidence>
<feature type="transmembrane region" description="Helical" evidence="2">
    <location>
        <begin position="67"/>
        <end position="88"/>
    </location>
</feature>
<protein>
    <submittedName>
        <fullName evidence="3">YggT family protein</fullName>
    </submittedName>
</protein>
<dbReference type="PANTHER" id="PTHR33219:SF14">
    <property type="entry name" value="PROTEIN COFACTOR ASSEMBLY OF COMPLEX C SUBUNIT B CCB3, CHLOROPLASTIC-RELATED"/>
    <property type="match status" value="1"/>
</dbReference>
<keyword evidence="2" id="KW-1133">Transmembrane helix</keyword>
<keyword evidence="2" id="KW-0812">Transmembrane</keyword>
<dbReference type="GO" id="GO:0016020">
    <property type="term" value="C:membrane"/>
    <property type="evidence" value="ECO:0007669"/>
    <property type="project" value="InterPro"/>
</dbReference>
<dbReference type="EMBL" id="CP019699">
    <property type="protein sequence ID" value="AQS55530.1"/>
    <property type="molecule type" value="Genomic_DNA"/>
</dbReference>
<evidence type="ECO:0000256" key="1">
    <source>
        <dbReference type="ARBA" id="ARBA00010894"/>
    </source>
</evidence>
<dbReference type="STRING" id="1471761.B0W44_06750"/>
<dbReference type="RefSeq" id="WP_077719394.1">
    <property type="nucleotide sequence ID" value="NZ_CP019699.1"/>
</dbReference>
<gene>
    <name evidence="3" type="ORF">B0W44_06750</name>
</gene>
<feature type="transmembrane region" description="Helical" evidence="2">
    <location>
        <begin position="12"/>
        <end position="30"/>
    </location>
</feature>
<organism evidence="3 4">
    <name type="scientific">Novibacillus thermophilus</name>
    <dbReference type="NCBI Taxonomy" id="1471761"/>
    <lineage>
        <taxon>Bacteria</taxon>
        <taxon>Bacillati</taxon>
        <taxon>Bacillota</taxon>
        <taxon>Bacilli</taxon>
        <taxon>Bacillales</taxon>
        <taxon>Thermoactinomycetaceae</taxon>
        <taxon>Novibacillus</taxon>
    </lineage>
</organism>
<proteinExistence type="inferred from homology"/>